<dbReference type="VEuPathDB" id="FungiDB:FOIG_07586"/>
<dbReference type="VEuPathDB" id="FungiDB:FOZG_14798"/>
<comment type="caution">
    <text evidence="1">The sequence shown here is derived from an EMBL/GenBank/DDBJ whole genome shotgun (WGS) entry which is preliminary data.</text>
</comment>
<dbReference type="VEuPathDB" id="FungiDB:FOC1_g10002785"/>
<proteinExistence type="predicted"/>
<accession>A0A420NV07</accession>
<dbReference type="VEuPathDB" id="FungiDB:HZS61_017805"/>
<dbReference type="VEuPathDB" id="FungiDB:FOXG_20808"/>
<gene>
    <name evidence="1" type="ORF">BFJ69_g2348</name>
</gene>
<organism evidence="1 2">
    <name type="scientific">Fusarium oxysporum</name>
    <name type="common">Fusarium vascular wilt</name>
    <dbReference type="NCBI Taxonomy" id="5507"/>
    <lineage>
        <taxon>Eukaryota</taxon>
        <taxon>Fungi</taxon>
        <taxon>Dikarya</taxon>
        <taxon>Ascomycota</taxon>
        <taxon>Pezizomycotina</taxon>
        <taxon>Sordariomycetes</taxon>
        <taxon>Hypocreomycetidae</taxon>
        <taxon>Hypocreales</taxon>
        <taxon>Nectriaceae</taxon>
        <taxon>Fusarium</taxon>
        <taxon>Fusarium oxysporum species complex</taxon>
    </lineage>
</organism>
<evidence type="ECO:0008006" key="3">
    <source>
        <dbReference type="Google" id="ProtNLM"/>
    </source>
</evidence>
<evidence type="ECO:0000313" key="2">
    <source>
        <dbReference type="Proteomes" id="UP000285084"/>
    </source>
</evidence>
<dbReference type="EMBL" id="MRCX01000011">
    <property type="protein sequence ID" value="RKK84046.1"/>
    <property type="molecule type" value="Genomic_DNA"/>
</dbReference>
<dbReference type="AlphaFoldDB" id="A0A420NV07"/>
<reference evidence="1 2" key="1">
    <citation type="journal article" date="2018" name="Sci. Rep.">
        <title>Characterisation of pathogen-specific regions and novel effector candidates in Fusarium oxysporum f. sp. cepae.</title>
        <authorList>
            <person name="Armitage A.D."/>
            <person name="Taylor A."/>
            <person name="Sobczyk M.K."/>
            <person name="Baxter L."/>
            <person name="Greenfield B.P."/>
            <person name="Bates H.J."/>
            <person name="Wilson F."/>
            <person name="Jackson A.C."/>
            <person name="Ott S."/>
            <person name="Harrison R.J."/>
            <person name="Clarkson J.P."/>
        </authorList>
    </citation>
    <scope>NUCLEOTIDE SEQUENCE [LARGE SCALE GENOMIC DNA]</scope>
    <source>
        <strain evidence="1 2">Fo_A13</strain>
    </source>
</reference>
<dbReference type="VEuPathDB" id="FungiDB:FOMG_08704"/>
<protein>
    <recommendedName>
        <fullName evidence="3">RING-type domain-containing protein</fullName>
    </recommendedName>
</protein>
<dbReference type="VEuPathDB" id="FungiDB:FOC4_g10004743"/>
<evidence type="ECO:0000313" key="1">
    <source>
        <dbReference type="EMBL" id="RKK84046.1"/>
    </source>
</evidence>
<dbReference type="Proteomes" id="UP000285084">
    <property type="component" value="Unassembled WGS sequence"/>
</dbReference>
<name>A0A420NV07_FUSOX</name>
<sequence length="278" mass="31651">MFPFKNIFQRLKRLSVPKFPTKEAQPHPFASSQTLEFITKAEGIVTGSFWPNIRKHILADDPNAKPMKAICAIFWDELHVTSPCGHIMCPKCWPRQVFDYYAVDFVAKRKCPVCQTELECFLCEETCNKEMIPTYGGNVSIESFPETAPECGREYCLAPIFLQNFTLLLDEILLQFDGSGQWITGSSVELWQILTRVATSNPGKEITCLIDAVNECNENERNQFLKAEMKHDMVDFHNGKRERDDAENKESQVIHKAVVAQQHPLIELTATSTTLITC</sequence>